<dbReference type="NCBIfam" id="NF000996">
    <property type="entry name" value="PRK00105.1"/>
    <property type="match status" value="1"/>
</dbReference>
<evidence type="ECO:0000256" key="7">
    <source>
        <dbReference type="ARBA" id="ARBA00022676"/>
    </source>
</evidence>
<dbReference type="Proteomes" id="UP000253034">
    <property type="component" value="Unassembled WGS sequence"/>
</dbReference>
<dbReference type="HAMAP" id="MF_00230">
    <property type="entry name" value="CobT"/>
    <property type="match status" value="1"/>
</dbReference>
<dbReference type="CDD" id="cd02439">
    <property type="entry name" value="DMB-PRT_CobT"/>
    <property type="match status" value="1"/>
</dbReference>
<feature type="active site" description="Proton acceptor" evidence="11">
    <location>
        <position position="316"/>
    </location>
</feature>
<evidence type="ECO:0000256" key="11">
    <source>
        <dbReference type="HAMAP-Rule" id="MF_00230"/>
    </source>
</evidence>
<dbReference type="PANTHER" id="PTHR43463:SF1">
    <property type="entry name" value="NICOTINATE-NUCLEOTIDE--DIMETHYLBENZIMIDAZOLE PHOSPHORIBOSYLTRANSFERASE"/>
    <property type="match status" value="1"/>
</dbReference>
<sequence>MLLQKALDSIEGLYEDMMLKAQLRLDSLTKPLGSLGRLEDIVKQLAGITGELYPSVNSKAVVVMCADNGVVEEGVAQTSKSVTAAVTRNFTKGFTAINVLARHSNAELVIVDIGVDDDLSLDGILDRKIRRGTRNIAKGPAMTRQEAVDAIEAGIGVVGELHGKGIKLLGTGEMGIGNTTTSSAVASVLTGSSVDKMVGRGAGLSDEGLINKIRVVEQAIKLNRPDPDDPLEVLSKLGGLDIAGLVGCYIGAAAVRIPILVDGFISSAAALIAVKIKPEIRSFILPSHGSAEPGSRAVMDALGMEPLMSLGMRLGEGTGAALAFHIVDAAVAAYREMGTFDDANIHKYTPL</sequence>
<evidence type="ECO:0000256" key="8">
    <source>
        <dbReference type="ARBA" id="ARBA00022679"/>
    </source>
</evidence>
<keyword evidence="13" id="KW-1185">Reference proteome</keyword>
<evidence type="ECO:0000256" key="9">
    <source>
        <dbReference type="ARBA" id="ARBA00030686"/>
    </source>
</evidence>
<dbReference type="EC" id="2.4.2.21" evidence="4 11"/>
<name>A0A369AN99_9FIRM</name>
<dbReference type="Gene3D" id="1.10.1610.10">
    <property type="match status" value="1"/>
</dbReference>
<accession>A0A369AN99</accession>
<evidence type="ECO:0000256" key="5">
    <source>
        <dbReference type="ARBA" id="ARBA00015486"/>
    </source>
</evidence>
<keyword evidence="8 11" id="KW-0808">Transferase</keyword>
<evidence type="ECO:0000313" key="12">
    <source>
        <dbReference type="EMBL" id="RCX10523.1"/>
    </source>
</evidence>
<dbReference type="Pfam" id="PF02277">
    <property type="entry name" value="DBI_PRT"/>
    <property type="match status" value="1"/>
</dbReference>
<evidence type="ECO:0000256" key="1">
    <source>
        <dbReference type="ARBA" id="ARBA00002197"/>
    </source>
</evidence>
<keyword evidence="7 11" id="KW-0328">Glycosyltransferase</keyword>
<dbReference type="InterPro" id="IPR017846">
    <property type="entry name" value="Nict_dMeBzImd_PRibTrfase_bact"/>
</dbReference>
<dbReference type="RefSeq" id="WP_114299345.1">
    <property type="nucleotide sequence ID" value="NZ_QPJT01000028.1"/>
</dbReference>
<evidence type="ECO:0000256" key="10">
    <source>
        <dbReference type="ARBA" id="ARBA00047340"/>
    </source>
</evidence>
<gene>
    <name evidence="11" type="primary">cobT</name>
    <name evidence="12" type="ORF">DFR58_12822</name>
</gene>
<evidence type="ECO:0000256" key="2">
    <source>
        <dbReference type="ARBA" id="ARBA00005049"/>
    </source>
</evidence>
<dbReference type="UniPathway" id="UPA00061">
    <property type="reaction ID" value="UER00516"/>
</dbReference>
<dbReference type="GO" id="GO:0008939">
    <property type="term" value="F:nicotinate-nucleotide-dimethylbenzimidazole phosphoribosyltransferase activity"/>
    <property type="evidence" value="ECO:0007669"/>
    <property type="project" value="UniProtKB-UniRule"/>
</dbReference>
<evidence type="ECO:0000313" key="13">
    <source>
        <dbReference type="Proteomes" id="UP000253034"/>
    </source>
</evidence>
<evidence type="ECO:0000256" key="4">
    <source>
        <dbReference type="ARBA" id="ARBA00011991"/>
    </source>
</evidence>
<dbReference type="PANTHER" id="PTHR43463">
    <property type="entry name" value="NICOTINATE-NUCLEOTIDE--DIMETHYLBENZIMIDAZOLE PHOSPHORIBOSYLTRANSFERASE"/>
    <property type="match status" value="1"/>
</dbReference>
<reference evidence="12 13" key="1">
    <citation type="submission" date="2018-07" db="EMBL/GenBank/DDBJ databases">
        <title>Genomic Encyclopedia of Type Strains, Phase IV (KMG-IV): sequencing the most valuable type-strain genomes for metagenomic binning, comparative biology and taxonomic classification.</title>
        <authorList>
            <person name="Goeker M."/>
        </authorList>
    </citation>
    <scope>NUCLEOTIDE SEQUENCE [LARGE SCALE GENOMIC DNA]</scope>
    <source>
        <strain evidence="12 13">DSM 27016</strain>
    </source>
</reference>
<organism evidence="12 13">
    <name type="scientific">Anaerobacterium chartisolvens</name>
    <dbReference type="NCBI Taxonomy" id="1297424"/>
    <lineage>
        <taxon>Bacteria</taxon>
        <taxon>Bacillati</taxon>
        <taxon>Bacillota</taxon>
        <taxon>Clostridia</taxon>
        <taxon>Eubacteriales</taxon>
        <taxon>Oscillospiraceae</taxon>
        <taxon>Anaerobacterium</taxon>
    </lineage>
</organism>
<comment type="similarity">
    <text evidence="3 11">Belongs to the CobT family.</text>
</comment>
<dbReference type="FunFam" id="3.40.50.10210:FF:000001">
    <property type="entry name" value="Nicotinate-nucleotide--dimethylbenzimidazole phosphoribosyltransferase"/>
    <property type="match status" value="1"/>
</dbReference>
<dbReference type="InterPro" id="IPR003200">
    <property type="entry name" value="Nict_dMeBzImd_PRibTrfase"/>
</dbReference>
<comment type="function">
    <text evidence="1 11">Catalyzes the synthesis of alpha-ribazole-5'-phosphate from nicotinate mononucleotide (NAMN) and 5,6-dimethylbenzimidazole (DMB).</text>
</comment>
<proteinExistence type="inferred from homology"/>
<comment type="caution">
    <text evidence="12">The sequence shown here is derived from an EMBL/GenBank/DDBJ whole genome shotgun (WGS) entry which is preliminary data.</text>
</comment>
<protein>
    <recommendedName>
        <fullName evidence="5 11">Nicotinate-nucleotide--dimethylbenzimidazole phosphoribosyltransferase</fullName>
        <shortName evidence="11">NN:DBI PRT</shortName>
        <ecNumber evidence="4 11">2.4.2.21</ecNumber>
    </recommendedName>
    <alternativeName>
        <fullName evidence="9 11">N(1)-alpha-phosphoribosyltransferase</fullName>
    </alternativeName>
</protein>
<comment type="catalytic activity">
    <reaction evidence="10 11">
        <text>5,6-dimethylbenzimidazole + nicotinate beta-D-ribonucleotide = alpha-ribazole 5'-phosphate + nicotinate + H(+)</text>
        <dbReference type="Rhea" id="RHEA:11196"/>
        <dbReference type="ChEBI" id="CHEBI:15378"/>
        <dbReference type="ChEBI" id="CHEBI:15890"/>
        <dbReference type="ChEBI" id="CHEBI:32544"/>
        <dbReference type="ChEBI" id="CHEBI:57502"/>
        <dbReference type="ChEBI" id="CHEBI:57918"/>
        <dbReference type="EC" id="2.4.2.21"/>
    </reaction>
</comment>
<comment type="pathway">
    <text evidence="2 11">Nucleoside biosynthesis; alpha-ribazole biosynthesis; alpha-ribazole from 5,6-dimethylbenzimidazole: step 1/2.</text>
</comment>
<dbReference type="OrthoDB" id="9781491at2"/>
<evidence type="ECO:0000256" key="3">
    <source>
        <dbReference type="ARBA" id="ARBA00007110"/>
    </source>
</evidence>
<dbReference type="AlphaFoldDB" id="A0A369AN99"/>
<keyword evidence="6 11" id="KW-0169">Cobalamin biosynthesis</keyword>
<dbReference type="GO" id="GO:0009236">
    <property type="term" value="P:cobalamin biosynthetic process"/>
    <property type="evidence" value="ECO:0007669"/>
    <property type="project" value="UniProtKB-UniRule"/>
</dbReference>
<evidence type="ECO:0000256" key="6">
    <source>
        <dbReference type="ARBA" id="ARBA00022573"/>
    </source>
</evidence>
<dbReference type="NCBIfam" id="TIGR03160">
    <property type="entry name" value="cobT_DBIPRT"/>
    <property type="match status" value="1"/>
</dbReference>
<dbReference type="EMBL" id="QPJT01000028">
    <property type="protein sequence ID" value="RCX10523.1"/>
    <property type="molecule type" value="Genomic_DNA"/>
</dbReference>
<dbReference type="SUPFAM" id="SSF52733">
    <property type="entry name" value="Nicotinate mononucleotide:5,6-dimethylbenzimidazole phosphoribosyltransferase (CobT)"/>
    <property type="match status" value="1"/>
</dbReference>
<dbReference type="InterPro" id="IPR036087">
    <property type="entry name" value="Nict_dMeBzImd_PRibTrfase_sf"/>
</dbReference>
<dbReference type="InterPro" id="IPR023195">
    <property type="entry name" value="Nict_dMeBzImd_PRibTrfase_N"/>
</dbReference>
<dbReference type="Gene3D" id="3.40.50.10210">
    <property type="match status" value="1"/>
</dbReference>